<gene>
    <name evidence="1" type="ORF">AN957_00835</name>
</gene>
<sequence length="271" mass="31447">MLKFIEQHPDYELYNTDGYYIKEIPRELIEPLKGLLIGQAESASDLKRFCAIIAKYIPTSPSTNWGWDWVIGDLDDLIWQLFNKKRFSKFMDCLAELASETGELDDINDILGDVNIGYFLERVPYEGLIWQLKNPIDHYAESINDSLEELPSIFESTREHLEQAKLQLARSDKSSRARKDALRDCISALEALLRQISGENDFRASVQRLISDDWGPKAVLRDATSIWTHIHEQKPDVRHGNPELIDLPIEETIYWIDRINSLVKYIYMKAE</sequence>
<keyword evidence="2" id="KW-1185">Reference proteome</keyword>
<protein>
    <submittedName>
        <fullName evidence="1">Uncharacterized protein</fullName>
    </submittedName>
</protein>
<dbReference type="AlphaFoldDB" id="A0A0Q3T5N9"/>
<reference evidence="1 2" key="1">
    <citation type="submission" date="2015-09" db="EMBL/GenBank/DDBJ databases">
        <title>Genome sequencing project for genomic taxonomy and phylogenomics of Bacillus-like bacteria.</title>
        <authorList>
            <person name="Liu B."/>
            <person name="Wang J."/>
            <person name="Zhu Y."/>
            <person name="Liu G."/>
            <person name="Chen Q."/>
            <person name="Chen Z."/>
            <person name="Lan J."/>
            <person name="Che J."/>
            <person name="Ge C."/>
            <person name="Shi H."/>
            <person name="Pan Z."/>
            <person name="Liu X."/>
        </authorList>
    </citation>
    <scope>NUCLEOTIDE SEQUENCE [LARGE SCALE GENOMIC DNA]</scope>
    <source>
        <strain evidence="1 2">FJAT-18043</strain>
    </source>
</reference>
<dbReference type="Proteomes" id="UP000050996">
    <property type="component" value="Unassembled WGS sequence"/>
</dbReference>
<name>A0A0Q3T5N9_9BACI</name>
<comment type="caution">
    <text evidence="1">The sequence shown here is derived from an EMBL/GenBank/DDBJ whole genome shotgun (WGS) entry which is preliminary data.</text>
</comment>
<evidence type="ECO:0000313" key="2">
    <source>
        <dbReference type="Proteomes" id="UP000050996"/>
    </source>
</evidence>
<proteinExistence type="predicted"/>
<dbReference type="EMBL" id="LJIX01000003">
    <property type="protein sequence ID" value="KQL27516.1"/>
    <property type="molecule type" value="Genomic_DNA"/>
</dbReference>
<dbReference type="PATRIC" id="fig|1637975.4.peg.5511"/>
<evidence type="ECO:0000313" key="1">
    <source>
        <dbReference type="EMBL" id="KQL27516.1"/>
    </source>
</evidence>
<organism evidence="1 2">
    <name type="scientific">Cytobacillus solani</name>
    <dbReference type="NCBI Taxonomy" id="1637975"/>
    <lineage>
        <taxon>Bacteria</taxon>
        <taxon>Bacillati</taxon>
        <taxon>Bacillota</taxon>
        <taxon>Bacilli</taxon>
        <taxon>Bacillales</taxon>
        <taxon>Bacillaceae</taxon>
        <taxon>Cytobacillus</taxon>
    </lineage>
</organism>
<accession>A0A0Q3T5N9</accession>